<accession>A0ACB0XKK4</accession>
<evidence type="ECO:0000313" key="1">
    <source>
        <dbReference type="EMBL" id="CAK5006385.1"/>
    </source>
</evidence>
<organism evidence="1 2">
    <name type="scientific">Meloidogyne enterolobii</name>
    <name type="common">Root-knot nematode worm</name>
    <name type="synonym">Meloidogyne mayaguensis</name>
    <dbReference type="NCBI Taxonomy" id="390850"/>
    <lineage>
        <taxon>Eukaryota</taxon>
        <taxon>Metazoa</taxon>
        <taxon>Ecdysozoa</taxon>
        <taxon>Nematoda</taxon>
        <taxon>Chromadorea</taxon>
        <taxon>Rhabditida</taxon>
        <taxon>Tylenchina</taxon>
        <taxon>Tylenchomorpha</taxon>
        <taxon>Tylenchoidea</taxon>
        <taxon>Meloidogynidae</taxon>
        <taxon>Meloidogyninae</taxon>
        <taxon>Meloidogyne</taxon>
    </lineage>
</organism>
<gene>
    <name evidence="1" type="ORF">MENTE1834_LOCUS474</name>
</gene>
<reference evidence="1" key="1">
    <citation type="submission" date="2023-11" db="EMBL/GenBank/DDBJ databases">
        <authorList>
            <person name="Poullet M."/>
        </authorList>
    </citation>
    <scope>NUCLEOTIDE SEQUENCE</scope>
    <source>
        <strain evidence="1">E1834</strain>
    </source>
</reference>
<evidence type="ECO:0000313" key="2">
    <source>
        <dbReference type="Proteomes" id="UP001497535"/>
    </source>
</evidence>
<sequence>MVLLGAIDQGTSSSRFLIFESDTGQLLASHQIEVRQQFPESGYVEMCPKEIFETTLACIAGACEQLKTKRGIEPENIRAVGITNQRETTIIWDRNTGEPLYNAIVWLDSRTHDLAKKYILKVDESLNGTPSAAKRSKFDLKMYERDSVIS</sequence>
<dbReference type="Proteomes" id="UP001497535">
    <property type="component" value="Unassembled WGS sequence"/>
</dbReference>
<protein>
    <submittedName>
        <fullName evidence="1">Uncharacterized protein</fullName>
    </submittedName>
</protein>
<keyword evidence="2" id="KW-1185">Reference proteome</keyword>
<proteinExistence type="predicted"/>
<dbReference type="EMBL" id="CAVMJV010000001">
    <property type="protein sequence ID" value="CAK5006385.1"/>
    <property type="molecule type" value="Genomic_DNA"/>
</dbReference>
<name>A0ACB0XKK4_MELEN</name>
<comment type="caution">
    <text evidence="1">The sequence shown here is derived from an EMBL/GenBank/DDBJ whole genome shotgun (WGS) entry which is preliminary data.</text>
</comment>